<dbReference type="PANTHER" id="PTHR31044">
    <property type="entry name" value="BETA-1,3 GLUCANASE"/>
    <property type="match status" value="1"/>
</dbReference>
<dbReference type="OrthoDB" id="1073427at2759"/>
<accession>A0A835DUV4</accession>
<feature type="compositionally biased region" description="Low complexity" evidence="2">
    <location>
        <begin position="185"/>
        <end position="204"/>
    </location>
</feature>
<dbReference type="OMA" id="YCHILTC"/>
<sequence>MYGSGSSVTVKPSVEEIEHNKDLDHEKQIFSSSKSITQRDVTTPITTVPLINPTTPTTTTPVINPITNPTPPTTMTPIITPTPPTTMTPITTPTTPTPVSSGGSWCVASQTASQTALQVALDYACGYGGADCSAIQQSGSCYNPNSLHDHASYAFNYYYQKNPAPTSCNFGGTAMVTNTDPSSGSCQYPSTSTSSSVLNTTNSGGSYGSEPTGSTNSAAASMSHNLPLLFTSICLLVTLLAINRL</sequence>
<comment type="caution">
    <text evidence="4">The sequence shown here is derived from an EMBL/GenBank/DDBJ whole genome shotgun (WGS) entry which is preliminary data.</text>
</comment>
<dbReference type="FunFam" id="1.20.58.1040:FF:000007">
    <property type="entry name" value="PLASMODESMATA CALLOSE-BINDING PROTEIN 2"/>
    <property type="match status" value="1"/>
</dbReference>
<dbReference type="InterPro" id="IPR012946">
    <property type="entry name" value="X8"/>
</dbReference>
<dbReference type="Gene3D" id="1.20.58.1040">
    <property type="match status" value="1"/>
</dbReference>
<feature type="compositionally biased region" description="Low complexity" evidence="2">
    <location>
        <begin position="47"/>
        <end position="67"/>
    </location>
</feature>
<feature type="region of interest" description="Disordered" evidence="2">
    <location>
        <begin position="47"/>
        <end position="76"/>
    </location>
</feature>
<protein>
    <recommendedName>
        <fullName evidence="3">X8 domain-containing protein</fullName>
    </recommendedName>
</protein>
<keyword evidence="1" id="KW-0732">Signal</keyword>
<name>A0A835DUV4_TETSI</name>
<dbReference type="Pfam" id="PF07983">
    <property type="entry name" value="X8"/>
    <property type="match status" value="1"/>
</dbReference>
<dbReference type="PANTHER" id="PTHR31044:SF52">
    <property type="entry name" value="OS01G0631500 PROTEIN"/>
    <property type="match status" value="1"/>
</dbReference>
<evidence type="ECO:0000256" key="1">
    <source>
        <dbReference type="ARBA" id="ARBA00022729"/>
    </source>
</evidence>
<proteinExistence type="predicted"/>
<organism evidence="4 5">
    <name type="scientific">Tetracentron sinense</name>
    <name type="common">Spur-leaf</name>
    <dbReference type="NCBI Taxonomy" id="13715"/>
    <lineage>
        <taxon>Eukaryota</taxon>
        <taxon>Viridiplantae</taxon>
        <taxon>Streptophyta</taxon>
        <taxon>Embryophyta</taxon>
        <taxon>Tracheophyta</taxon>
        <taxon>Spermatophyta</taxon>
        <taxon>Magnoliopsida</taxon>
        <taxon>Trochodendrales</taxon>
        <taxon>Trochodendraceae</taxon>
        <taxon>Tetracentron</taxon>
    </lineage>
</organism>
<evidence type="ECO:0000259" key="3">
    <source>
        <dbReference type="SMART" id="SM00768"/>
    </source>
</evidence>
<dbReference type="SMART" id="SM00768">
    <property type="entry name" value="X8"/>
    <property type="match status" value="1"/>
</dbReference>
<keyword evidence="5" id="KW-1185">Reference proteome</keyword>
<dbReference type="InterPro" id="IPR044788">
    <property type="entry name" value="X8_dom_prot"/>
</dbReference>
<dbReference type="GO" id="GO:0009506">
    <property type="term" value="C:plasmodesma"/>
    <property type="evidence" value="ECO:0007669"/>
    <property type="project" value="UniProtKB-ARBA"/>
</dbReference>
<feature type="domain" description="X8" evidence="3">
    <location>
        <begin position="104"/>
        <end position="188"/>
    </location>
</feature>
<evidence type="ECO:0000313" key="4">
    <source>
        <dbReference type="EMBL" id="KAF8413614.1"/>
    </source>
</evidence>
<gene>
    <name evidence="4" type="ORF">HHK36_001606</name>
</gene>
<dbReference type="Proteomes" id="UP000655225">
    <property type="component" value="Unassembled WGS sequence"/>
</dbReference>
<evidence type="ECO:0000313" key="5">
    <source>
        <dbReference type="Proteomes" id="UP000655225"/>
    </source>
</evidence>
<evidence type="ECO:0000256" key="2">
    <source>
        <dbReference type="SAM" id="MobiDB-lite"/>
    </source>
</evidence>
<feature type="region of interest" description="Disordered" evidence="2">
    <location>
        <begin position="185"/>
        <end position="216"/>
    </location>
</feature>
<dbReference type="EMBL" id="JABCRI010000001">
    <property type="protein sequence ID" value="KAF8413614.1"/>
    <property type="molecule type" value="Genomic_DNA"/>
</dbReference>
<dbReference type="AlphaFoldDB" id="A0A835DUV4"/>
<reference evidence="4 5" key="1">
    <citation type="submission" date="2020-04" db="EMBL/GenBank/DDBJ databases">
        <title>Plant Genome Project.</title>
        <authorList>
            <person name="Zhang R.-G."/>
        </authorList>
    </citation>
    <scope>NUCLEOTIDE SEQUENCE [LARGE SCALE GENOMIC DNA]</scope>
    <source>
        <strain evidence="4">YNK0</strain>
        <tissue evidence="4">Leaf</tissue>
    </source>
</reference>